<evidence type="ECO:0000313" key="1">
    <source>
        <dbReference type="EMBL" id="ERL08667.1"/>
    </source>
</evidence>
<accession>U2UZY4</accession>
<dbReference type="AlphaFoldDB" id="U2UZY4"/>
<dbReference type="Proteomes" id="UP000016638">
    <property type="component" value="Unassembled WGS sequence"/>
</dbReference>
<organism evidence="1 2">
    <name type="scientific">Olsenella profusa F0195</name>
    <dbReference type="NCBI Taxonomy" id="1125712"/>
    <lineage>
        <taxon>Bacteria</taxon>
        <taxon>Bacillati</taxon>
        <taxon>Actinomycetota</taxon>
        <taxon>Coriobacteriia</taxon>
        <taxon>Coriobacteriales</taxon>
        <taxon>Atopobiaceae</taxon>
        <taxon>Olsenella</taxon>
    </lineage>
</organism>
<dbReference type="EMBL" id="AWEZ01000043">
    <property type="protein sequence ID" value="ERL08667.1"/>
    <property type="molecule type" value="Genomic_DNA"/>
</dbReference>
<proteinExistence type="predicted"/>
<keyword evidence="2" id="KW-1185">Reference proteome</keyword>
<dbReference type="PATRIC" id="fig|1125712.3.peg.1032"/>
<evidence type="ECO:0000313" key="2">
    <source>
        <dbReference type="Proteomes" id="UP000016638"/>
    </source>
</evidence>
<reference evidence="1 2" key="1">
    <citation type="submission" date="2013-08" db="EMBL/GenBank/DDBJ databases">
        <authorList>
            <person name="Durkin A.S."/>
            <person name="Haft D.R."/>
            <person name="McCorrison J."/>
            <person name="Torralba M."/>
            <person name="Gillis M."/>
            <person name="Haft D.H."/>
            <person name="Methe B."/>
            <person name="Sutton G."/>
            <person name="Nelson K.E."/>
        </authorList>
    </citation>
    <scope>NUCLEOTIDE SEQUENCE [LARGE SCALE GENOMIC DNA]</scope>
    <source>
        <strain evidence="1 2">F0195</strain>
    </source>
</reference>
<dbReference type="STRING" id="1125712.HMPREF1316_0406"/>
<protein>
    <submittedName>
        <fullName evidence="1">Uncharacterized protein</fullName>
    </submittedName>
</protein>
<comment type="caution">
    <text evidence="1">The sequence shown here is derived from an EMBL/GenBank/DDBJ whole genome shotgun (WGS) entry which is preliminary data.</text>
</comment>
<name>U2UZY4_9ACTN</name>
<gene>
    <name evidence="1" type="ORF">HMPREF1316_0406</name>
</gene>
<sequence length="122" mass="13893">MKMPSRKKRTNGSPYQAAARQYYIDLQDGTYTRANKFLNNNGGDVNVINQLYTNLSQRDMAALVKQPVSISGEDMSKDYSTKTEEQKKEIMNKEIEIIGSYDNLSDTSRFIQSLRDGDNDLP</sequence>